<name>A0A7V4LDX0_9BACT</name>
<accession>A0A7V4LDX0</accession>
<evidence type="ECO:0000313" key="1">
    <source>
        <dbReference type="EMBL" id="HGS06088.1"/>
    </source>
</evidence>
<protein>
    <submittedName>
        <fullName evidence="1">DUF2442 domain-containing protein</fullName>
    </submittedName>
</protein>
<dbReference type="Pfam" id="PF10387">
    <property type="entry name" value="DUF2442"/>
    <property type="match status" value="1"/>
</dbReference>
<sequence length="88" mass="10305">MKMGSSQPGTDVSRSEVTNIEPLGFWILVDDKEYFVHFADYPVFQTASLQQIFRMQRLSPTQLYWPELDADIEIDALEHPEHYPLVFK</sequence>
<dbReference type="InterPro" id="IPR018841">
    <property type="entry name" value="DUF2442"/>
</dbReference>
<proteinExistence type="predicted"/>
<organism evidence="1">
    <name type="scientific">Desulfobacca acetoxidans</name>
    <dbReference type="NCBI Taxonomy" id="60893"/>
    <lineage>
        <taxon>Bacteria</taxon>
        <taxon>Pseudomonadati</taxon>
        <taxon>Thermodesulfobacteriota</taxon>
        <taxon>Desulfobaccia</taxon>
        <taxon>Desulfobaccales</taxon>
        <taxon>Desulfobaccaceae</taxon>
        <taxon>Desulfobacca</taxon>
    </lineage>
</organism>
<dbReference type="AlphaFoldDB" id="A0A7V4LDX0"/>
<reference evidence="1" key="1">
    <citation type="journal article" date="2020" name="mSystems">
        <title>Genome- and Community-Level Interaction Insights into Carbon Utilization and Element Cycling Functions of Hydrothermarchaeota in Hydrothermal Sediment.</title>
        <authorList>
            <person name="Zhou Z."/>
            <person name="Liu Y."/>
            <person name="Xu W."/>
            <person name="Pan J."/>
            <person name="Luo Z.H."/>
            <person name="Li M."/>
        </authorList>
    </citation>
    <scope>NUCLEOTIDE SEQUENCE [LARGE SCALE GENOMIC DNA]</scope>
    <source>
        <strain evidence="1">SpSt-548</strain>
    </source>
</reference>
<dbReference type="EMBL" id="DSXI01000607">
    <property type="protein sequence ID" value="HGS06088.1"/>
    <property type="molecule type" value="Genomic_DNA"/>
</dbReference>
<comment type="caution">
    <text evidence="1">The sequence shown here is derived from an EMBL/GenBank/DDBJ whole genome shotgun (WGS) entry which is preliminary data.</text>
</comment>
<gene>
    <name evidence="1" type="ORF">ENT08_10240</name>
</gene>